<evidence type="ECO:0000256" key="1">
    <source>
        <dbReference type="SAM" id="MobiDB-lite"/>
    </source>
</evidence>
<reference evidence="3" key="2">
    <citation type="submission" date="2024-04" db="EMBL/GenBank/DDBJ databases">
        <authorList>
            <person name="Chen Y."/>
            <person name="Shah S."/>
            <person name="Dougan E. K."/>
            <person name="Thang M."/>
            <person name="Chan C."/>
        </authorList>
    </citation>
    <scope>NUCLEOTIDE SEQUENCE [LARGE SCALE GENOMIC DNA]</scope>
</reference>
<reference evidence="2" key="1">
    <citation type="submission" date="2022-10" db="EMBL/GenBank/DDBJ databases">
        <authorList>
            <person name="Chen Y."/>
            <person name="Dougan E. K."/>
            <person name="Chan C."/>
            <person name="Rhodes N."/>
            <person name="Thang M."/>
        </authorList>
    </citation>
    <scope>NUCLEOTIDE SEQUENCE</scope>
</reference>
<gene>
    <name evidence="2" type="ORF">C1SCF055_LOCUS35305</name>
</gene>
<feature type="non-terminal residue" evidence="2">
    <location>
        <position position="1"/>
    </location>
</feature>
<feature type="non-terminal residue" evidence="2">
    <location>
        <position position="118"/>
    </location>
</feature>
<feature type="region of interest" description="Disordered" evidence="1">
    <location>
        <begin position="1"/>
        <end position="79"/>
    </location>
</feature>
<dbReference type="EMBL" id="CAMXCT020004685">
    <property type="protein sequence ID" value="CAL1163358.1"/>
    <property type="molecule type" value="Genomic_DNA"/>
</dbReference>
<feature type="compositionally biased region" description="Basic and acidic residues" evidence="1">
    <location>
        <begin position="1"/>
        <end position="15"/>
    </location>
</feature>
<proteinExistence type="predicted"/>
<feature type="compositionally biased region" description="Basic and acidic residues" evidence="1">
    <location>
        <begin position="21"/>
        <end position="40"/>
    </location>
</feature>
<keyword evidence="4" id="KW-1185">Reference proteome</keyword>
<name>A0A9P1DH09_9DINO</name>
<dbReference type="Proteomes" id="UP001152797">
    <property type="component" value="Unassembled WGS sequence"/>
</dbReference>
<comment type="caution">
    <text evidence="2">The sequence shown here is derived from an EMBL/GenBank/DDBJ whole genome shotgun (WGS) entry which is preliminary data.</text>
</comment>
<dbReference type="AlphaFoldDB" id="A0A9P1DH09"/>
<dbReference type="EMBL" id="CAMXCT010004685">
    <property type="protein sequence ID" value="CAI4009983.1"/>
    <property type="molecule type" value="Genomic_DNA"/>
</dbReference>
<evidence type="ECO:0000313" key="2">
    <source>
        <dbReference type="EMBL" id="CAI4009983.1"/>
    </source>
</evidence>
<organism evidence="2">
    <name type="scientific">Cladocopium goreaui</name>
    <dbReference type="NCBI Taxonomy" id="2562237"/>
    <lineage>
        <taxon>Eukaryota</taxon>
        <taxon>Sar</taxon>
        <taxon>Alveolata</taxon>
        <taxon>Dinophyceae</taxon>
        <taxon>Suessiales</taxon>
        <taxon>Symbiodiniaceae</taxon>
        <taxon>Cladocopium</taxon>
    </lineage>
</organism>
<evidence type="ECO:0000313" key="3">
    <source>
        <dbReference type="EMBL" id="CAL1163358.1"/>
    </source>
</evidence>
<evidence type="ECO:0000313" key="4">
    <source>
        <dbReference type="Proteomes" id="UP001152797"/>
    </source>
</evidence>
<sequence>DKTEGKKPKSEKMLEATKMVRLLDHPGDEKAAPEHGEHGDGTGSAQFSDLKDKTELKNPKSKKQLVSKMQKKLSKEKAKHTLHLRNFRHESHRSCKHFVTRGPLDVIMGVVLLVNAFV</sequence>
<dbReference type="EMBL" id="CAMXCT030004685">
    <property type="protein sequence ID" value="CAL4797295.1"/>
    <property type="molecule type" value="Genomic_DNA"/>
</dbReference>
<protein>
    <submittedName>
        <fullName evidence="2">Uncharacterized protein</fullName>
    </submittedName>
</protein>
<accession>A0A9P1DH09</accession>
<feature type="compositionally biased region" description="Basic residues" evidence="1">
    <location>
        <begin position="59"/>
        <end position="79"/>
    </location>
</feature>
<feature type="compositionally biased region" description="Basic and acidic residues" evidence="1">
    <location>
        <begin position="49"/>
        <end position="58"/>
    </location>
</feature>